<evidence type="ECO:0000313" key="3">
    <source>
        <dbReference type="Proteomes" id="UP001362999"/>
    </source>
</evidence>
<dbReference type="AlphaFoldDB" id="A0AAW0AXZ5"/>
<name>A0AAW0AXZ5_9AGAR</name>
<protein>
    <submittedName>
        <fullName evidence="2">Uncharacterized protein</fullName>
    </submittedName>
</protein>
<evidence type="ECO:0000256" key="1">
    <source>
        <dbReference type="SAM" id="SignalP"/>
    </source>
</evidence>
<organism evidence="2 3">
    <name type="scientific">Favolaschia claudopus</name>
    <dbReference type="NCBI Taxonomy" id="2862362"/>
    <lineage>
        <taxon>Eukaryota</taxon>
        <taxon>Fungi</taxon>
        <taxon>Dikarya</taxon>
        <taxon>Basidiomycota</taxon>
        <taxon>Agaricomycotina</taxon>
        <taxon>Agaricomycetes</taxon>
        <taxon>Agaricomycetidae</taxon>
        <taxon>Agaricales</taxon>
        <taxon>Marasmiineae</taxon>
        <taxon>Mycenaceae</taxon>
        <taxon>Favolaschia</taxon>
    </lineage>
</organism>
<keyword evidence="1" id="KW-0732">Signal</keyword>
<reference evidence="2 3" key="1">
    <citation type="journal article" date="2024" name="J Genomics">
        <title>Draft genome sequencing and assembly of Favolaschia claudopus CIRM-BRFM 2984 isolated from oak limbs.</title>
        <authorList>
            <person name="Navarro D."/>
            <person name="Drula E."/>
            <person name="Chaduli D."/>
            <person name="Cazenave R."/>
            <person name="Ahrendt S."/>
            <person name="Wang J."/>
            <person name="Lipzen A."/>
            <person name="Daum C."/>
            <person name="Barry K."/>
            <person name="Grigoriev I.V."/>
            <person name="Favel A."/>
            <person name="Rosso M.N."/>
            <person name="Martin F."/>
        </authorList>
    </citation>
    <scope>NUCLEOTIDE SEQUENCE [LARGE SCALE GENOMIC DNA]</scope>
    <source>
        <strain evidence="2 3">CIRM-BRFM 2984</strain>
    </source>
</reference>
<dbReference type="Proteomes" id="UP001362999">
    <property type="component" value="Unassembled WGS sequence"/>
</dbReference>
<feature type="chain" id="PRO_5043429627" evidence="1">
    <location>
        <begin position="24"/>
        <end position="157"/>
    </location>
</feature>
<keyword evidence="3" id="KW-1185">Reference proteome</keyword>
<gene>
    <name evidence="2" type="ORF">R3P38DRAFT_3558195</name>
</gene>
<dbReference type="EMBL" id="JAWWNJ010000046">
    <property type="protein sequence ID" value="KAK7018204.1"/>
    <property type="molecule type" value="Genomic_DNA"/>
</dbReference>
<accession>A0AAW0AXZ5</accession>
<comment type="caution">
    <text evidence="2">The sequence shown here is derived from an EMBL/GenBank/DDBJ whole genome shotgun (WGS) entry which is preliminary data.</text>
</comment>
<sequence length="157" mass="16841">MRLTSYIALLIAAISTSFPAATADTAPPADIPGDTIFGCQDANFGAMCNTIGFVDNVCAQLPPSQVNQMDSVEVPEGWACTFYDAKSSTPCNAETDPHTLLIAPGSSDLGFQHFHDSLDTFLCTQIQCVKIAAVVSVREVKISRSSKFFNLSYHIVT</sequence>
<feature type="signal peptide" evidence="1">
    <location>
        <begin position="1"/>
        <end position="23"/>
    </location>
</feature>
<evidence type="ECO:0000313" key="2">
    <source>
        <dbReference type="EMBL" id="KAK7018204.1"/>
    </source>
</evidence>
<proteinExistence type="predicted"/>